<dbReference type="InterPro" id="IPR007123">
    <property type="entry name" value="Gelsolin-like_dom"/>
</dbReference>
<dbReference type="Proteomes" id="UP000663879">
    <property type="component" value="Unassembled WGS sequence"/>
</dbReference>
<dbReference type="EMBL" id="CAJNOC010001032">
    <property type="protein sequence ID" value="CAF0828536.1"/>
    <property type="molecule type" value="Genomic_DNA"/>
</dbReference>
<dbReference type="GO" id="GO:0005737">
    <property type="term" value="C:cytoplasm"/>
    <property type="evidence" value="ECO:0007669"/>
    <property type="project" value="TreeGrafter"/>
</dbReference>
<feature type="domain" description="Gelsolin-like" evidence="2">
    <location>
        <begin position="263"/>
        <end position="316"/>
    </location>
</feature>
<evidence type="ECO:0000259" key="2">
    <source>
        <dbReference type="Pfam" id="PF00626"/>
    </source>
</evidence>
<dbReference type="Pfam" id="PF00626">
    <property type="entry name" value="Gelsolin"/>
    <property type="match status" value="3"/>
</dbReference>
<dbReference type="AlphaFoldDB" id="A0A813UVA2"/>
<feature type="domain" description="Gelsolin-like" evidence="2">
    <location>
        <begin position="32"/>
        <end position="103"/>
    </location>
</feature>
<dbReference type="SUPFAM" id="SSF55753">
    <property type="entry name" value="Actin depolymerizing proteins"/>
    <property type="match status" value="3"/>
</dbReference>
<dbReference type="InterPro" id="IPR029006">
    <property type="entry name" value="ADF-H/Gelsolin-like_dom_sf"/>
</dbReference>
<feature type="domain" description="Gelsolin-like" evidence="2">
    <location>
        <begin position="141"/>
        <end position="200"/>
    </location>
</feature>
<comment type="caution">
    <text evidence="3">The sequence shown here is derived from an EMBL/GenBank/DDBJ whole genome shotgun (WGS) entry which is preliminary data.</text>
</comment>
<dbReference type="GO" id="GO:0051014">
    <property type="term" value="P:actin filament severing"/>
    <property type="evidence" value="ECO:0007669"/>
    <property type="project" value="TreeGrafter"/>
</dbReference>
<dbReference type="PANTHER" id="PTHR11977:SF51">
    <property type="entry name" value="PROTEIN FLIGHTLESS-1 HOMOLOG"/>
    <property type="match status" value="1"/>
</dbReference>
<proteinExistence type="predicted"/>
<dbReference type="OrthoDB" id="6375767at2759"/>
<evidence type="ECO:0000313" key="4">
    <source>
        <dbReference type="Proteomes" id="UP000663879"/>
    </source>
</evidence>
<keyword evidence="4" id="KW-1185">Reference proteome</keyword>
<dbReference type="GO" id="GO:0005546">
    <property type="term" value="F:phosphatidylinositol-4,5-bisphosphate binding"/>
    <property type="evidence" value="ECO:0007669"/>
    <property type="project" value="TreeGrafter"/>
</dbReference>
<dbReference type="GO" id="GO:0051015">
    <property type="term" value="F:actin filament binding"/>
    <property type="evidence" value="ECO:0007669"/>
    <property type="project" value="InterPro"/>
</dbReference>
<dbReference type="SMART" id="SM00262">
    <property type="entry name" value="GEL"/>
    <property type="match status" value="3"/>
</dbReference>
<dbReference type="GO" id="GO:0015629">
    <property type="term" value="C:actin cytoskeleton"/>
    <property type="evidence" value="ECO:0007669"/>
    <property type="project" value="TreeGrafter"/>
</dbReference>
<gene>
    <name evidence="3" type="ORF">OXX778_LOCUS7842</name>
</gene>
<protein>
    <recommendedName>
        <fullName evidence="2">Gelsolin-like domain-containing protein</fullName>
    </recommendedName>
</protein>
<organism evidence="3 4">
    <name type="scientific">Brachionus calyciflorus</name>
    <dbReference type="NCBI Taxonomy" id="104777"/>
    <lineage>
        <taxon>Eukaryota</taxon>
        <taxon>Metazoa</taxon>
        <taxon>Spiralia</taxon>
        <taxon>Gnathifera</taxon>
        <taxon>Rotifera</taxon>
        <taxon>Eurotatoria</taxon>
        <taxon>Monogononta</taxon>
        <taxon>Pseudotrocha</taxon>
        <taxon>Ploima</taxon>
        <taxon>Brachionidae</taxon>
        <taxon>Brachionus</taxon>
    </lineage>
</organism>
<keyword evidence="1" id="KW-0677">Repeat</keyword>
<evidence type="ECO:0000313" key="3">
    <source>
        <dbReference type="EMBL" id="CAF0828536.1"/>
    </source>
</evidence>
<dbReference type="Gene3D" id="3.40.20.10">
    <property type="entry name" value="Severin"/>
    <property type="match status" value="3"/>
</dbReference>
<name>A0A813UVA2_9BILA</name>
<dbReference type="GO" id="GO:0051016">
    <property type="term" value="P:barbed-end actin filament capping"/>
    <property type="evidence" value="ECO:0007669"/>
    <property type="project" value="TreeGrafter"/>
</dbReference>
<sequence length="344" mass="39417">MSSNNFKNLYEANGLTIWRVTDANFIKIEDDDIGSFYSGDCYLILNIMNGRRGKERYIHYWLGESCSQSEMLSVSIKAAELEEILNGCAVTHKEVQNYESPLFESYFPNGIKYLKGGYLNKENKSNSSADIKRLFMVKGRNNVKVAEVPFKSSSLNKSDVFIVEDGQDIYVWNPPFANSSEKSKALKYAKELKDSEKNGRKIHIIDNDWDTNKKFWAYFDCTSDKIKSYSNIKDDNYQPKQNQNGFKLYKVSDEKNGKPIITLVGVSPLKKALLDSKDCFIIDCDELGFYTWIGKKCTHKEKIAAVQAANELMARNNNPIYLPCVRVIEGAETIVFKDLFIDWE</sequence>
<dbReference type="GO" id="GO:0008154">
    <property type="term" value="P:actin polymerization or depolymerization"/>
    <property type="evidence" value="ECO:0007669"/>
    <property type="project" value="TreeGrafter"/>
</dbReference>
<dbReference type="CDD" id="cd11289">
    <property type="entry name" value="gelsolin_S2_like"/>
    <property type="match status" value="1"/>
</dbReference>
<dbReference type="PRINTS" id="PR00597">
    <property type="entry name" value="GELSOLIN"/>
</dbReference>
<dbReference type="InterPro" id="IPR007122">
    <property type="entry name" value="Villin/Gelsolin"/>
</dbReference>
<reference evidence="3" key="1">
    <citation type="submission" date="2021-02" db="EMBL/GenBank/DDBJ databases">
        <authorList>
            <person name="Nowell W R."/>
        </authorList>
    </citation>
    <scope>NUCLEOTIDE SEQUENCE</scope>
    <source>
        <strain evidence="3">Ploen Becks lab</strain>
    </source>
</reference>
<dbReference type="PANTHER" id="PTHR11977">
    <property type="entry name" value="VILLIN"/>
    <property type="match status" value="1"/>
</dbReference>
<dbReference type="CDD" id="cd11292">
    <property type="entry name" value="gelsolin_S3_like"/>
    <property type="match status" value="1"/>
</dbReference>
<evidence type="ECO:0000256" key="1">
    <source>
        <dbReference type="ARBA" id="ARBA00022737"/>
    </source>
</evidence>
<accession>A0A813UVA2</accession>